<proteinExistence type="predicted"/>
<comment type="caution">
    <text evidence="2">The sequence shown here is derived from an EMBL/GenBank/DDBJ whole genome shotgun (WGS) entry which is preliminary data.</text>
</comment>
<evidence type="ECO:0000256" key="1">
    <source>
        <dbReference type="SAM" id="MobiDB-lite"/>
    </source>
</evidence>
<accession>A0A4C1T164</accession>
<dbReference type="Proteomes" id="UP000299102">
    <property type="component" value="Unassembled WGS sequence"/>
</dbReference>
<reference evidence="2 3" key="1">
    <citation type="journal article" date="2019" name="Commun. Biol.">
        <title>The bagworm genome reveals a unique fibroin gene that provides high tensile strength.</title>
        <authorList>
            <person name="Kono N."/>
            <person name="Nakamura H."/>
            <person name="Ohtoshi R."/>
            <person name="Tomita M."/>
            <person name="Numata K."/>
            <person name="Arakawa K."/>
        </authorList>
    </citation>
    <scope>NUCLEOTIDE SEQUENCE [LARGE SCALE GENOMIC DNA]</scope>
</reference>
<organism evidence="2 3">
    <name type="scientific">Eumeta variegata</name>
    <name type="common">Bagworm moth</name>
    <name type="synonym">Eumeta japonica</name>
    <dbReference type="NCBI Taxonomy" id="151549"/>
    <lineage>
        <taxon>Eukaryota</taxon>
        <taxon>Metazoa</taxon>
        <taxon>Ecdysozoa</taxon>
        <taxon>Arthropoda</taxon>
        <taxon>Hexapoda</taxon>
        <taxon>Insecta</taxon>
        <taxon>Pterygota</taxon>
        <taxon>Neoptera</taxon>
        <taxon>Endopterygota</taxon>
        <taxon>Lepidoptera</taxon>
        <taxon>Glossata</taxon>
        <taxon>Ditrysia</taxon>
        <taxon>Tineoidea</taxon>
        <taxon>Psychidae</taxon>
        <taxon>Oiketicinae</taxon>
        <taxon>Eumeta</taxon>
    </lineage>
</organism>
<feature type="region of interest" description="Disordered" evidence="1">
    <location>
        <begin position="22"/>
        <end position="52"/>
    </location>
</feature>
<evidence type="ECO:0000313" key="2">
    <source>
        <dbReference type="EMBL" id="GBP07936.1"/>
    </source>
</evidence>
<keyword evidence="3" id="KW-1185">Reference proteome</keyword>
<feature type="compositionally biased region" description="Polar residues" evidence="1">
    <location>
        <begin position="25"/>
        <end position="37"/>
    </location>
</feature>
<protein>
    <submittedName>
        <fullName evidence="2">Uncharacterized protein</fullName>
    </submittedName>
</protein>
<sequence length="128" mass="14010">MHTHKVCIRPVMTYGASLAHANPKAPTNSRFCKTTSAEEPPAHPTANHPNPLLQTAVSYEPSLHIIFHPKVMNVLSDPPTNSPRGRKANKHKQRHDRTLGTDTSQHYDRNGHPTGAPPALLLAHSARG</sequence>
<dbReference type="AlphaFoldDB" id="A0A4C1T164"/>
<feature type="region of interest" description="Disordered" evidence="1">
    <location>
        <begin position="73"/>
        <end position="128"/>
    </location>
</feature>
<feature type="compositionally biased region" description="Basic residues" evidence="1">
    <location>
        <begin position="84"/>
        <end position="95"/>
    </location>
</feature>
<gene>
    <name evidence="2" type="ORF">EVAR_77030_1</name>
</gene>
<name>A0A4C1T164_EUMVA</name>
<evidence type="ECO:0000313" key="3">
    <source>
        <dbReference type="Proteomes" id="UP000299102"/>
    </source>
</evidence>
<dbReference type="EMBL" id="BGZK01004261">
    <property type="protein sequence ID" value="GBP07936.1"/>
    <property type="molecule type" value="Genomic_DNA"/>
</dbReference>